<organism evidence="5 6">
    <name type="scientific">Glaciecola nitratireducens (strain JCM 12485 / KCTC 12276 / FR1064)</name>
    <dbReference type="NCBI Taxonomy" id="1085623"/>
    <lineage>
        <taxon>Bacteria</taxon>
        <taxon>Pseudomonadati</taxon>
        <taxon>Pseudomonadota</taxon>
        <taxon>Gammaproteobacteria</taxon>
        <taxon>Alteromonadales</taxon>
        <taxon>Alteromonadaceae</taxon>
        <taxon>Brumicola</taxon>
    </lineage>
</organism>
<dbReference type="PANTHER" id="PTHR10426:SF88">
    <property type="entry name" value="ADIPOCYTE PLASMA MEMBRANE-ASSOCIATED PROTEIN HEMOMUCIN-RELATED"/>
    <property type="match status" value="1"/>
</dbReference>
<dbReference type="HOGENOM" id="CLU_023267_0_1_6"/>
<proteinExistence type="inferred from homology"/>
<evidence type="ECO:0000259" key="4">
    <source>
        <dbReference type="Pfam" id="PF03088"/>
    </source>
</evidence>
<dbReference type="OrthoDB" id="9775406at2"/>
<dbReference type="SUPFAM" id="SSF63829">
    <property type="entry name" value="Calcium-dependent phosphotriesterase"/>
    <property type="match status" value="1"/>
</dbReference>
<keyword evidence="3" id="KW-0325">Glycoprotein</keyword>
<evidence type="ECO:0000313" key="6">
    <source>
        <dbReference type="Proteomes" id="UP000009282"/>
    </source>
</evidence>
<dbReference type="RefSeq" id="WP_014108493.1">
    <property type="nucleotide sequence ID" value="NC_016041.1"/>
</dbReference>
<dbReference type="PANTHER" id="PTHR10426">
    <property type="entry name" value="STRICTOSIDINE SYNTHASE-RELATED"/>
    <property type="match status" value="1"/>
</dbReference>
<protein>
    <submittedName>
        <fullName evidence="5">Strictosidine synthase family protein</fullName>
    </submittedName>
</protein>
<gene>
    <name evidence="5" type="ordered locus">GNIT_1501</name>
</gene>
<evidence type="ECO:0000313" key="5">
    <source>
        <dbReference type="EMBL" id="AEP29619.1"/>
    </source>
</evidence>
<dbReference type="InterPro" id="IPR018119">
    <property type="entry name" value="Strictosidine_synth_cons-reg"/>
</dbReference>
<sequence length="370" mass="40668">MKKIILCLFIILGIGIVIAWATSAVRPVAWTPDPDAGLTGVYASNDRLFERDTIAVQQQFLTGLGKGPEDIVIAEDGYLYTGYDDGRIVRVLVADILSAYEAEGADIDNIAFEEFANTQGRPLGLRFDAAGNLIVADAARGVLSIDKQGNIRVLVDEYEGKKLLFVDHLDIASDGTIWFSDASAKFEFHDFIYDFLEASSTGRLLSYNPATQETQVRMDNLFFANGVSVGPNDAFVLINETGRAKVHRLWLKGEKAGLRDIFIEQLPAMPDNLYFKDGIFWISLITLRDPLVEGLAQNTFLRRIVGGLPKVLLKPSSHYGFVIGVSPEGKVIQNLQSAKGYQSITTAIEFEGYLFLGSLENSSIAVSKLD</sequence>
<dbReference type="Gene3D" id="2.120.10.30">
    <property type="entry name" value="TolB, C-terminal domain"/>
    <property type="match status" value="1"/>
</dbReference>
<reference evidence="5 6" key="1">
    <citation type="journal article" date="2011" name="J. Bacteriol.">
        <title>Complete genome sequence of seawater bacterium Glaciecola nitratireducens FR1064T.</title>
        <authorList>
            <person name="Bian F."/>
            <person name="Qin Q.L."/>
            <person name="Xie B.B."/>
            <person name="Shu Y.L."/>
            <person name="Zhang X.Y."/>
            <person name="Yu Y."/>
            <person name="Chen B."/>
            <person name="Chen X.L."/>
            <person name="Zhou B.C."/>
            <person name="Zhang Y.Z."/>
        </authorList>
    </citation>
    <scope>NUCLEOTIDE SEQUENCE [LARGE SCALE GENOMIC DNA]</scope>
    <source>
        <strain evidence="6">JCM 12485 / KCTC 12276 / FR1064</strain>
    </source>
</reference>
<accession>G4QGI2</accession>
<dbReference type="KEGG" id="gni:GNIT_1501"/>
<dbReference type="Proteomes" id="UP000009282">
    <property type="component" value="Chromosome"/>
</dbReference>
<dbReference type="Pfam" id="PF03088">
    <property type="entry name" value="Str_synth"/>
    <property type="match status" value="1"/>
</dbReference>
<feature type="domain" description="Strictosidine synthase conserved region" evidence="4">
    <location>
        <begin position="167"/>
        <end position="254"/>
    </location>
</feature>
<keyword evidence="6" id="KW-1185">Reference proteome</keyword>
<dbReference type="STRING" id="1085623.GNIT_1501"/>
<keyword evidence="2" id="KW-0597">Phosphoprotein</keyword>
<evidence type="ECO:0000256" key="2">
    <source>
        <dbReference type="ARBA" id="ARBA00022553"/>
    </source>
</evidence>
<dbReference type="Pfam" id="PF20067">
    <property type="entry name" value="SSL_N"/>
    <property type="match status" value="1"/>
</dbReference>
<comment type="similarity">
    <text evidence="1">Belongs to the strictosidine synthase family.</text>
</comment>
<dbReference type="AlphaFoldDB" id="G4QGI2"/>
<dbReference type="GO" id="GO:0012505">
    <property type="term" value="C:endomembrane system"/>
    <property type="evidence" value="ECO:0007669"/>
    <property type="project" value="TreeGrafter"/>
</dbReference>
<dbReference type="InterPro" id="IPR011042">
    <property type="entry name" value="6-blade_b-propeller_TolB-like"/>
</dbReference>
<dbReference type="eggNOG" id="COG3386">
    <property type="taxonomic scope" value="Bacteria"/>
</dbReference>
<dbReference type="GO" id="GO:0016787">
    <property type="term" value="F:hydrolase activity"/>
    <property type="evidence" value="ECO:0007669"/>
    <property type="project" value="TreeGrafter"/>
</dbReference>
<name>G4QGI2_GLANF</name>
<dbReference type="EMBL" id="CP003060">
    <property type="protein sequence ID" value="AEP29619.1"/>
    <property type="molecule type" value="Genomic_DNA"/>
</dbReference>
<evidence type="ECO:0000256" key="3">
    <source>
        <dbReference type="ARBA" id="ARBA00023180"/>
    </source>
</evidence>
<evidence type="ECO:0000256" key="1">
    <source>
        <dbReference type="ARBA" id="ARBA00009191"/>
    </source>
</evidence>